<evidence type="ECO:0000259" key="1">
    <source>
        <dbReference type="Pfam" id="PF05099"/>
    </source>
</evidence>
<accession>A0A495CXI5</accession>
<sequence>MFDAIRNFFASADVDLRPETDPHVAACTLLVEAALADGIYADCEQDQIRDILSGAFGLSDARVAHVLEQGEELAESAIDHHRFTKVVKACLSRQERIALIEQLWLVALADGEKSPFEDAFIRRIGPLLAIEDRDRVFARTRAEARLRTR</sequence>
<dbReference type="Proteomes" id="UP000273675">
    <property type="component" value="Unassembled WGS sequence"/>
</dbReference>
<evidence type="ECO:0000313" key="3">
    <source>
        <dbReference type="Proteomes" id="UP000273675"/>
    </source>
</evidence>
<reference evidence="2 3" key="1">
    <citation type="submission" date="2018-10" db="EMBL/GenBank/DDBJ databases">
        <title>Genomic Encyclopedia of Type Strains, Phase IV (KMG-IV): sequencing the most valuable type-strain genomes for metagenomic binning, comparative biology and taxonomic classification.</title>
        <authorList>
            <person name="Goeker M."/>
        </authorList>
    </citation>
    <scope>NUCLEOTIDE SEQUENCE [LARGE SCALE GENOMIC DNA]</scope>
    <source>
        <strain evidence="2 3">DSM 4734</strain>
    </source>
</reference>
<dbReference type="CDD" id="cd07313">
    <property type="entry name" value="terB_like_2"/>
    <property type="match status" value="1"/>
</dbReference>
<dbReference type="OrthoDB" id="5402150at2"/>
<evidence type="ECO:0000313" key="2">
    <source>
        <dbReference type="EMBL" id="RKQ89491.1"/>
    </source>
</evidence>
<proteinExistence type="predicted"/>
<dbReference type="AlphaFoldDB" id="A0A495CXI5"/>
<dbReference type="InterPro" id="IPR007791">
    <property type="entry name" value="DjlA_N"/>
</dbReference>
<dbReference type="RefSeq" id="WP_121212547.1">
    <property type="nucleotide sequence ID" value="NZ_RBIM01000010.1"/>
</dbReference>
<dbReference type="EMBL" id="RBIM01000010">
    <property type="protein sequence ID" value="RKQ89491.1"/>
    <property type="molecule type" value="Genomic_DNA"/>
</dbReference>
<name>A0A495CXI5_9PROT</name>
<dbReference type="Pfam" id="PF05099">
    <property type="entry name" value="TerB"/>
    <property type="match status" value="1"/>
</dbReference>
<organism evidence="2 3">
    <name type="scientific">Maricaulis maris</name>
    <dbReference type="NCBI Taxonomy" id="74318"/>
    <lineage>
        <taxon>Bacteria</taxon>
        <taxon>Pseudomonadati</taxon>
        <taxon>Pseudomonadota</taxon>
        <taxon>Alphaproteobacteria</taxon>
        <taxon>Maricaulales</taxon>
        <taxon>Maricaulaceae</taxon>
        <taxon>Maricaulis</taxon>
    </lineage>
</organism>
<dbReference type="SUPFAM" id="SSF158682">
    <property type="entry name" value="TerB-like"/>
    <property type="match status" value="1"/>
</dbReference>
<dbReference type="InterPro" id="IPR029024">
    <property type="entry name" value="TerB-like"/>
</dbReference>
<comment type="caution">
    <text evidence="2">The sequence shown here is derived from an EMBL/GenBank/DDBJ whole genome shotgun (WGS) entry which is preliminary data.</text>
</comment>
<feature type="domain" description="Co-chaperone DjlA N-terminal" evidence="1">
    <location>
        <begin position="23"/>
        <end position="139"/>
    </location>
</feature>
<gene>
    <name evidence="2" type="ORF">C7435_3351</name>
</gene>
<dbReference type="Gene3D" id="1.10.3680.10">
    <property type="entry name" value="TerB-like"/>
    <property type="match status" value="1"/>
</dbReference>
<protein>
    <submittedName>
        <fullName evidence="2">Putative tellurite resistance protein B-like protein</fullName>
    </submittedName>
</protein>